<gene>
    <name evidence="1" type="ORF">AKL21_07520</name>
</gene>
<comment type="caution">
    <text evidence="1">The sequence shown here is derived from an EMBL/GenBank/DDBJ whole genome shotgun (WGS) entry which is preliminary data.</text>
</comment>
<reference evidence="1 2" key="1">
    <citation type="submission" date="2015-08" db="EMBL/GenBank/DDBJ databases">
        <title>Enterococcus genome sequence.</title>
        <authorList>
            <person name="Acedo J.Z."/>
            <person name="Vederas J.C."/>
        </authorList>
    </citation>
    <scope>NUCLEOTIDE SEQUENCE [LARGE SCALE GENOMIC DNA]</scope>
    <source>
        <strain evidence="1 2">49</strain>
    </source>
</reference>
<dbReference type="Pfam" id="PF19791">
    <property type="entry name" value="DUF6275"/>
    <property type="match status" value="1"/>
</dbReference>
<sequence length="97" mass="11374">MDNEIFVKKCKQMIVDLYNKRKGSLHRGITVDQLFVVWLSKTLQNNKALLATKIEGDGLYFEITYNGDKQEFYIDVYKKQENIVVLIDGDVLQEENR</sequence>
<name>A0A267HTZ7_9ENTE</name>
<proteinExistence type="predicted"/>
<dbReference type="RefSeq" id="WP_095006622.1">
    <property type="nucleotide sequence ID" value="NZ_JBKVRM010000016.1"/>
</dbReference>
<evidence type="ECO:0000313" key="1">
    <source>
        <dbReference type="EMBL" id="PAB01095.1"/>
    </source>
</evidence>
<dbReference type="InterPro" id="IPR046242">
    <property type="entry name" value="DUF6275"/>
</dbReference>
<keyword evidence="2" id="KW-1185">Reference proteome</keyword>
<evidence type="ECO:0000313" key="2">
    <source>
        <dbReference type="Proteomes" id="UP000216797"/>
    </source>
</evidence>
<dbReference type="AlphaFoldDB" id="A0A267HTZ7"/>
<dbReference type="Proteomes" id="UP000216797">
    <property type="component" value="Unassembled WGS sequence"/>
</dbReference>
<dbReference type="EMBL" id="LHUG01000005">
    <property type="protein sequence ID" value="PAB01095.1"/>
    <property type="molecule type" value="Genomic_DNA"/>
</dbReference>
<organism evidence="1 2">
    <name type="scientific">Enterococcus canintestini</name>
    <dbReference type="NCBI Taxonomy" id="317010"/>
    <lineage>
        <taxon>Bacteria</taxon>
        <taxon>Bacillati</taxon>
        <taxon>Bacillota</taxon>
        <taxon>Bacilli</taxon>
        <taxon>Lactobacillales</taxon>
        <taxon>Enterococcaceae</taxon>
        <taxon>Enterococcus</taxon>
    </lineage>
</organism>
<protein>
    <submittedName>
        <fullName evidence="1">Uncharacterized protein</fullName>
    </submittedName>
</protein>
<accession>A0A267HTZ7</accession>